<keyword evidence="3" id="KW-0472">Membrane</keyword>
<dbReference type="EnsemblPlants" id="Pp3c26_6710V3.1">
    <property type="protein sequence ID" value="Pp3c26_6710V3.1"/>
    <property type="gene ID" value="Pp3c26_6710"/>
</dbReference>
<dbReference type="EMBL" id="ABEU02000026">
    <property type="protein sequence ID" value="PNR26845.1"/>
    <property type="molecule type" value="Genomic_DNA"/>
</dbReference>
<feature type="compositionally biased region" description="Low complexity" evidence="2">
    <location>
        <begin position="402"/>
        <end position="412"/>
    </location>
</feature>
<dbReference type="PaxDb" id="3218-PP1S256_13V6.1"/>
<dbReference type="SUPFAM" id="SSF58113">
    <property type="entry name" value="Apolipoprotein A-I"/>
    <property type="match status" value="1"/>
</dbReference>
<dbReference type="GeneID" id="112277873"/>
<feature type="region of interest" description="Disordered" evidence="2">
    <location>
        <begin position="389"/>
        <end position="418"/>
    </location>
</feature>
<dbReference type="PANTHER" id="PTHR34360:SF1">
    <property type="entry name" value="OS08G0519400 PROTEIN"/>
    <property type="match status" value="1"/>
</dbReference>
<feature type="compositionally biased region" description="Basic residues" evidence="2">
    <location>
        <begin position="391"/>
        <end position="401"/>
    </location>
</feature>
<dbReference type="EnsemblPlants" id="Pp3c26_6710V3.5">
    <property type="protein sequence ID" value="Pp3c26_6710V3.5"/>
    <property type="gene ID" value="Pp3c26_6710"/>
</dbReference>
<feature type="transmembrane region" description="Helical" evidence="3">
    <location>
        <begin position="360"/>
        <end position="384"/>
    </location>
</feature>
<dbReference type="Gramene" id="Pp3c26_6710V3.3">
    <property type="protein sequence ID" value="Pp3c26_6710V3.3"/>
    <property type="gene ID" value="Pp3c26_6710"/>
</dbReference>
<evidence type="ECO:0000256" key="1">
    <source>
        <dbReference type="SAM" id="Coils"/>
    </source>
</evidence>
<accession>A0A2K1IC41</accession>
<evidence type="ECO:0000256" key="3">
    <source>
        <dbReference type="SAM" id="Phobius"/>
    </source>
</evidence>
<dbReference type="Gramene" id="Pp3c26_6710V3.4">
    <property type="protein sequence ID" value="Pp3c26_6710V3.4"/>
    <property type="gene ID" value="Pp3c26_6710"/>
</dbReference>
<dbReference type="Gramene" id="Pp3c26_6710V3.5">
    <property type="protein sequence ID" value="Pp3c26_6710V3.5"/>
    <property type="gene ID" value="Pp3c26_6710"/>
</dbReference>
<keyword evidence="4" id="KW-0732">Signal</keyword>
<dbReference type="PANTHER" id="PTHR34360">
    <property type="entry name" value="OS08G0519400 PROTEIN"/>
    <property type="match status" value="1"/>
</dbReference>
<name>A0A2K1IC41_PHYPA</name>
<dbReference type="OrthoDB" id="2017695at2759"/>
<keyword evidence="1" id="KW-0175">Coiled coil</keyword>
<dbReference type="EnsemblPlants" id="Pp3c26_6710V3.2">
    <property type="protein sequence ID" value="Pp3c26_6710V3.2"/>
    <property type="gene ID" value="Pp3c26_6710"/>
</dbReference>
<evidence type="ECO:0000256" key="2">
    <source>
        <dbReference type="SAM" id="MobiDB-lite"/>
    </source>
</evidence>
<protein>
    <submittedName>
        <fullName evidence="5 6">Uncharacterized protein</fullName>
    </submittedName>
</protein>
<dbReference type="RefSeq" id="XP_073387874.1">
    <property type="nucleotide sequence ID" value="XM_073531773.1"/>
</dbReference>
<dbReference type="Gene3D" id="1.20.5.1230">
    <property type="entry name" value="Apolipoprotein A-I"/>
    <property type="match status" value="1"/>
</dbReference>
<keyword evidence="3" id="KW-1133">Transmembrane helix</keyword>
<dbReference type="AlphaFoldDB" id="A0A2K1IC41"/>
<evidence type="ECO:0000313" key="5">
    <source>
        <dbReference type="EMBL" id="PNR26845.1"/>
    </source>
</evidence>
<dbReference type="Proteomes" id="UP000006727">
    <property type="component" value="Chromosome 26"/>
</dbReference>
<proteinExistence type="predicted"/>
<reference evidence="6" key="3">
    <citation type="submission" date="2020-12" db="UniProtKB">
        <authorList>
            <consortium name="EnsemblPlants"/>
        </authorList>
    </citation>
    <scope>IDENTIFICATION</scope>
</reference>
<organism evidence="5">
    <name type="scientific">Physcomitrium patens</name>
    <name type="common">Spreading-leaved earth moss</name>
    <name type="synonym">Physcomitrella patens</name>
    <dbReference type="NCBI Taxonomy" id="3218"/>
    <lineage>
        <taxon>Eukaryota</taxon>
        <taxon>Viridiplantae</taxon>
        <taxon>Streptophyta</taxon>
        <taxon>Embryophyta</taxon>
        <taxon>Bryophyta</taxon>
        <taxon>Bryophytina</taxon>
        <taxon>Bryopsida</taxon>
        <taxon>Funariidae</taxon>
        <taxon>Funariales</taxon>
        <taxon>Funariaceae</taxon>
        <taxon>Physcomitrium</taxon>
    </lineage>
</organism>
<evidence type="ECO:0000256" key="4">
    <source>
        <dbReference type="SAM" id="SignalP"/>
    </source>
</evidence>
<dbReference type="STRING" id="3218.A0A2K1IC41"/>
<dbReference type="EnsemblPlants" id="Pp3c26_6710V3.3">
    <property type="protein sequence ID" value="Pp3c26_6710V3.3"/>
    <property type="gene ID" value="Pp3c26_6710"/>
</dbReference>
<keyword evidence="7" id="KW-1185">Reference proteome</keyword>
<reference evidence="5 7" key="2">
    <citation type="journal article" date="2018" name="Plant J.">
        <title>The Physcomitrella patens chromosome-scale assembly reveals moss genome structure and evolution.</title>
        <authorList>
            <person name="Lang D."/>
            <person name="Ullrich K.K."/>
            <person name="Murat F."/>
            <person name="Fuchs J."/>
            <person name="Jenkins J."/>
            <person name="Haas F.B."/>
            <person name="Piednoel M."/>
            <person name="Gundlach H."/>
            <person name="Van Bel M."/>
            <person name="Meyberg R."/>
            <person name="Vives C."/>
            <person name="Morata J."/>
            <person name="Symeonidi A."/>
            <person name="Hiss M."/>
            <person name="Muchero W."/>
            <person name="Kamisugi Y."/>
            <person name="Saleh O."/>
            <person name="Blanc G."/>
            <person name="Decker E.L."/>
            <person name="van Gessel N."/>
            <person name="Grimwood J."/>
            <person name="Hayes R.D."/>
            <person name="Graham S.W."/>
            <person name="Gunter L.E."/>
            <person name="McDaniel S.F."/>
            <person name="Hoernstein S.N.W."/>
            <person name="Larsson A."/>
            <person name="Li F.W."/>
            <person name="Perroud P.F."/>
            <person name="Phillips J."/>
            <person name="Ranjan P."/>
            <person name="Rokshar D.S."/>
            <person name="Rothfels C.J."/>
            <person name="Schneider L."/>
            <person name="Shu S."/>
            <person name="Stevenson D.W."/>
            <person name="Thummler F."/>
            <person name="Tillich M."/>
            <person name="Villarreal Aguilar J.C."/>
            <person name="Widiez T."/>
            <person name="Wong G.K."/>
            <person name="Wymore A."/>
            <person name="Zhang Y."/>
            <person name="Zimmer A.D."/>
            <person name="Quatrano R.S."/>
            <person name="Mayer K.F.X."/>
            <person name="Goodstein D."/>
            <person name="Casacuberta J.M."/>
            <person name="Vandepoele K."/>
            <person name="Reski R."/>
            <person name="Cuming A.C."/>
            <person name="Tuskan G.A."/>
            <person name="Maumus F."/>
            <person name="Salse J."/>
            <person name="Schmutz J."/>
            <person name="Rensing S.A."/>
        </authorList>
    </citation>
    <scope>NUCLEOTIDE SEQUENCE [LARGE SCALE GENOMIC DNA]</scope>
    <source>
        <strain evidence="6 7">cv. Gransden 2004</strain>
    </source>
</reference>
<gene>
    <name evidence="6" type="primary">LOC112277873</name>
    <name evidence="5" type="ORF">PHYPA_030326</name>
</gene>
<evidence type="ECO:0000313" key="7">
    <source>
        <dbReference type="Proteomes" id="UP000006727"/>
    </source>
</evidence>
<feature type="signal peptide" evidence="4">
    <location>
        <begin position="1"/>
        <end position="22"/>
    </location>
</feature>
<sequence>MASRNWVLILAVLLSCLDLALAKARKGGLPNREELDSKYLLTNQIVDLTAKVDNLTTILETHVNILKRKDRKIKTLEEELQSYQNAKNTANADLAAKLVAATKENTDLNLQVSQLKDELESIKAENFAYWKRAERDEKTRKLIDIEKQKILENVNQIKIKLKNTFQSAGSWLHPWLATEAAMLHSLATSRWASHGAPLVERVQRLETVKAAQTHKFSKLYMQKHMLNFSRNVRPVVCSQWKKVKSTVLPQYHEVKKLTSQHVTSCKKYLSPYLSKMQETLEPYMQTVGKKGQPYVERAASFLSPHFDKANVIAGPYVKRVNDHYQFVVTQSSTLHEQLQDSVKETMSKHEMLSLWATKELIWYLSSALLALPVVAFLLVFSSVLGSTNVHGSKKPIRKHRSSSPSQYTSPYSNTRTRRQRQLTEFRRNEFVYM</sequence>
<keyword evidence="3" id="KW-0812">Transmembrane</keyword>
<evidence type="ECO:0000313" key="6">
    <source>
        <dbReference type="EnsemblPlants" id="Pp3c26_6710V3.1"/>
    </source>
</evidence>
<feature type="chain" id="PRO_5043157891" evidence="4">
    <location>
        <begin position="23"/>
        <end position="433"/>
    </location>
</feature>
<dbReference type="Gramene" id="Pp3c26_6710V3.2">
    <property type="protein sequence ID" value="Pp3c26_6710V3.2"/>
    <property type="gene ID" value="Pp3c26_6710"/>
</dbReference>
<feature type="coiled-coil region" evidence="1">
    <location>
        <begin position="59"/>
        <end position="125"/>
    </location>
</feature>
<reference evidence="5 7" key="1">
    <citation type="journal article" date="2008" name="Science">
        <title>The Physcomitrella genome reveals evolutionary insights into the conquest of land by plants.</title>
        <authorList>
            <person name="Rensing S."/>
            <person name="Lang D."/>
            <person name="Zimmer A."/>
            <person name="Terry A."/>
            <person name="Salamov A."/>
            <person name="Shapiro H."/>
            <person name="Nishiyama T."/>
            <person name="Perroud P.-F."/>
            <person name="Lindquist E."/>
            <person name="Kamisugi Y."/>
            <person name="Tanahashi T."/>
            <person name="Sakakibara K."/>
            <person name="Fujita T."/>
            <person name="Oishi K."/>
            <person name="Shin-I T."/>
            <person name="Kuroki Y."/>
            <person name="Toyoda A."/>
            <person name="Suzuki Y."/>
            <person name="Hashimoto A."/>
            <person name="Yamaguchi K."/>
            <person name="Sugano A."/>
            <person name="Kohara Y."/>
            <person name="Fujiyama A."/>
            <person name="Anterola A."/>
            <person name="Aoki S."/>
            <person name="Ashton N."/>
            <person name="Barbazuk W.B."/>
            <person name="Barker E."/>
            <person name="Bennetzen J."/>
            <person name="Bezanilla M."/>
            <person name="Blankenship R."/>
            <person name="Cho S.H."/>
            <person name="Dutcher S."/>
            <person name="Estelle M."/>
            <person name="Fawcett J.A."/>
            <person name="Gundlach H."/>
            <person name="Hanada K."/>
            <person name="Heyl A."/>
            <person name="Hicks K.A."/>
            <person name="Hugh J."/>
            <person name="Lohr M."/>
            <person name="Mayer K."/>
            <person name="Melkozernov A."/>
            <person name="Murata T."/>
            <person name="Nelson D."/>
            <person name="Pils B."/>
            <person name="Prigge M."/>
            <person name="Reiss B."/>
            <person name="Renner T."/>
            <person name="Rombauts S."/>
            <person name="Rushton P."/>
            <person name="Sanderfoot A."/>
            <person name="Schween G."/>
            <person name="Shiu S.-H."/>
            <person name="Stueber K."/>
            <person name="Theodoulou F.L."/>
            <person name="Tu H."/>
            <person name="Van de Peer Y."/>
            <person name="Verrier P.J."/>
            <person name="Waters E."/>
            <person name="Wood A."/>
            <person name="Yang L."/>
            <person name="Cove D."/>
            <person name="Cuming A."/>
            <person name="Hasebe M."/>
            <person name="Lucas S."/>
            <person name="Mishler D.B."/>
            <person name="Reski R."/>
            <person name="Grigoriev I."/>
            <person name="Quatrano R.S."/>
            <person name="Boore J.L."/>
        </authorList>
    </citation>
    <scope>NUCLEOTIDE SEQUENCE [LARGE SCALE GENOMIC DNA]</scope>
    <source>
        <strain evidence="6 7">cv. Gransden 2004</strain>
    </source>
</reference>
<dbReference type="Gramene" id="Pp3c26_6710V3.1">
    <property type="protein sequence ID" value="Pp3c26_6710V3.1"/>
    <property type="gene ID" value="Pp3c26_6710"/>
</dbReference>
<dbReference type="KEGG" id="ppp:112277873"/>
<dbReference type="PROSITE" id="PS51257">
    <property type="entry name" value="PROKAR_LIPOPROTEIN"/>
    <property type="match status" value="1"/>
</dbReference>
<dbReference type="EnsemblPlants" id="Pp3c26_6710V3.4">
    <property type="protein sequence ID" value="Pp3c26_6710V3.4"/>
    <property type="gene ID" value="Pp3c26_6710"/>
</dbReference>
<dbReference type="RefSeq" id="XP_024366437.1">
    <property type="nucleotide sequence ID" value="XM_024510669.2"/>
</dbReference>